<reference evidence="1 2" key="1">
    <citation type="submission" date="2018-04" db="EMBL/GenBank/DDBJ databases">
        <title>Genomic Encyclopedia of Archaeal and Bacterial Type Strains, Phase II (KMG-II): from individual species to whole genera.</title>
        <authorList>
            <person name="Goeker M."/>
        </authorList>
    </citation>
    <scope>NUCLEOTIDE SEQUENCE [LARGE SCALE GENOMIC DNA]</scope>
    <source>
        <strain evidence="1 2">DSM 25521</strain>
    </source>
</reference>
<protein>
    <submittedName>
        <fullName evidence="1">Uncharacterized protein</fullName>
    </submittedName>
</protein>
<dbReference type="Proteomes" id="UP000241808">
    <property type="component" value="Unassembled WGS sequence"/>
</dbReference>
<gene>
    <name evidence="1" type="ORF">C8P69_1193</name>
</gene>
<proteinExistence type="predicted"/>
<comment type="caution">
    <text evidence="1">The sequence shown here is derived from an EMBL/GenBank/DDBJ whole genome shotgun (WGS) entry which is preliminary data.</text>
</comment>
<organism evidence="1 2">
    <name type="scientific">Phreatobacter oligotrophus</name>
    <dbReference type="NCBI Taxonomy" id="1122261"/>
    <lineage>
        <taxon>Bacteria</taxon>
        <taxon>Pseudomonadati</taxon>
        <taxon>Pseudomonadota</taxon>
        <taxon>Alphaproteobacteria</taxon>
        <taxon>Hyphomicrobiales</taxon>
        <taxon>Phreatobacteraceae</taxon>
        <taxon>Phreatobacter</taxon>
    </lineage>
</organism>
<dbReference type="EMBL" id="PZZL01000019">
    <property type="protein sequence ID" value="PTM49289.1"/>
    <property type="molecule type" value="Genomic_DNA"/>
</dbReference>
<accession>A0A2T4YWR9</accession>
<sequence length="104" mass="11431">MSAVISVRNGSVYLPAEVVQTYFPDIDAVIVLIRDDRLLVMPVHQATAGGCLLKLRNAKGDRVASARDVFLDQDRLDLIAEELPAHWISEQGALCAELPDQMQS</sequence>
<dbReference type="RefSeq" id="WP_108179511.1">
    <property type="nucleotide sequence ID" value="NZ_PZZL01000019.1"/>
</dbReference>
<name>A0A2T4YWR9_9HYPH</name>
<evidence type="ECO:0000313" key="2">
    <source>
        <dbReference type="Proteomes" id="UP000241808"/>
    </source>
</evidence>
<dbReference type="OrthoDB" id="8081572at2"/>
<evidence type="ECO:0000313" key="1">
    <source>
        <dbReference type="EMBL" id="PTM49289.1"/>
    </source>
</evidence>
<dbReference type="AlphaFoldDB" id="A0A2T4YWR9"/>
<keyword evidence="2" id="KW-1185">Reference proteome</keyword>